<comment type="subunit">
    <text evidence="3">Consists of at least two heavy chains and a number of intermediate and light chains.</text>
</comment>
<evidence type="ECO:0000259" key="16">
    <source>
        <dbReference type="SMART" id="SM00382"/>
    </source>
</evidence>
<dbReference type="InterPro" id="IPR024743">
    <property type="entry name" value="Dynein_HC_stalk"/>
</dbReference>
<dbReference type="Gene3D" id="1.20.920.20">
    <property type="match status" value="1"/>
</dbReference>
<dbReference type="Pfam" id="PF18198">
    <property type="entry name" value="AAA_lid_11"/>
    <property type="match status" value="1"/>
</dbReference>
<dbReference type="CDD" id="cd00009">
    <property type="entry name" value="AAA"/>
    <property type="match status" value="1"/>
</dbReference>
<dbReference type="EMBL" id="GL349474">
    <property type="protein sequence ID" value="KNC52645.1"/>
    <property type="molecule type" value="Genomic_DNA"/>
</dbReference>
<dbReference type="InterPro" id="IPR026983">
    <property type="entry name" value="DHC"/>
</dbReference>
<dbReference type="Pfam" id="PF12780">
    <property type="entry name" value="AAA_8"/>
    <property type="match status" value="1"/>
</dbReference>
<dbReference type="Pfam" id="PF22597">
    <property type="entry name" value="DYN_lid"/>
    <property type="match status" value="1"/>
</dbReference>
<comment type="subcellular location">
    <subcellularLocation>
        <location evidence="1">Cytoplasm</location>
        <location evidence="1">Cytoskeleton</location>
    </subcellularLocation>
</comment>
<dbReference type="InterPro" id="IPR043160">
    <property type="entry name" value="Dynein_C_barrel"/>
</dbReference>
<dbReference type="FunFam" id="3.40.50.300:FF:000517">
    <property type="entry name" value="Cytoplasmic dynein heavy chain 1"/>
    <property type="match status" value="1"/>
</dbReference>
<dbReference type="Pfam" id="PF08385">
    <property type="entry name" value="DHC_N1"/>
    <property type="match status" value="1"/>
</dbReference>
<proteinExistence type="inferred from homology"/>
<dbReference type="InterPro" id="IPR024317">
    <property type="entry name" value="Dynein_heavy_chain_D4_dom"/>
</dbReference>
<reference evidence="17 18" key="1">
    <citation type="submission" date="2010-05" db="EMBL/GenBank/DDBJ databases">
        <title>The Genome Sequence of Thecamonas trahens ATCC 50062.</title>
        <authorList>
            <consortium name="The Broad Institute Genome Sequencing Platform"/>
            <person name="Russ C."/>
            <person name="Cuomo C."/>
            <person name="Shea T."/>
            <person name="Young S.K."/>
            <person name="Zeng Q."/>
            <person name="Koehrsen M."/>
            <person name="Haas B."/>
            <person name="Borodovsky M."/>
            <person name="Guigo R."/>
            <person name="Alvarado L."/>
            <person name="Berlin A."/>
            <person name="Bochicchio J."/>
            <person name="Borenstein D."/>
            <person name="Chapman S."/>
            <person name="Chen Z."/>
            <person name="Freedman E."/>
            <person name="Gellesch M."/>
            <person name="Goldberg J."/>
            <person name="Griggs A."/>
            <person name="Gujja S."/>
            <person name="Heilman E."/>
            <person name="Heiman D."/>
            <person name="Hepburn T."/>
            <person name="Howarth C."/>
            <person name="Jen D."/>
            <person name="Larson L."/>
            <person name="Mehta T."/>
            <person name="Park D."/>
            <person name="Pearson M."/>
            <person name="Roberts A."/>
            <person name="Saif S."/>
            <person name="Shenoy N."/>
            <person name="Sisk P."/>
            <person name="Stolte C."/>
            <person name="Sykes S."/>
            <person name="Thomson T."/>
            <person name="Walk T."/>
            <person name="White J."/>
            <person name="Yandava C."/>
            <person name="Burger G."/>
            <person name="Gray M.W."/>
            <person name="Holland P.W.H."/>
            <person name="King N."/>
            <person name="Lang F.B.F."/>
            <person name="Roger A.J."/>
            <person name="Ruiz-Trillo I."/>
            <person name="Lander E."/>
            <person name="Nusbaum C."/>
        </authorList>
    </citation>
    <scope>NUCLEOTIDE SEQUENCE [LARGE SCALE GENOMIC DNA]</scope>
    <source>
        <strain evidence="17 18">ATCC 50062</strain>
    </source>
</reference>
<dbReference type="SMART" id="SM00382">
    <property type="entry name" value="AAA"/>
    <property type="match status" value="4"/>
</dbReference>
<dbReference type="FunFam" id="1.20.58.1120:FF:000013">
    <property type="entry name" value="Dynein heavy chain-like protein"/>
    <property type="match status" value="1"/>
</dbReference>
<dbReference type="InterPro" id="IPR035706">
    <property type="entry name" value="AAA_9"/>
</dbReference>
<evidence type="ECO:0000256" key="15">
    <source>
        <dbReference type="SAM" id="Coils"/>
    </source>
</evidence>
<comment type="similarity">
    <text evidence="2">Belongs to the dynein heavy chain family.</text>
</comment>
<dbReference type="GO" id="GO:0045505">
    <property type="term" value="F:dynein intermediate chain binding"/>
    <property type="evidence" value="ECO:0007669"/>
    <property type="project" value="InterPro"/>
</dbReference>
<evidence type="ECO:0000256" key="7">
    <source>
        <dbReference type="ARBA" id="ARBA00022737"/>
    </source>
</evidence>
<keyword evidence="6" id="KW-0493">Microtubule</keyword>
<dbReference type="Gene3D" id="1.20.920.30">
    <property type="match status" value="1"/>
</dbReference>
<dbReference type="InterPro" id="IPR054354">
    <property type="entry name" value="DYNC2H1-like_lid"/>
</dbReference>
<evidence type="ECO:0000313" key="18">
    <source>
        <dbReference type="Proteomes" id="UP000054408"/>
    </source>
</evidence>
<dbReference type="Gene3D" id="3.40.50.300">
    <property type="entry name" value="P-loop containing nucleotide triphosphate hydrolases"/>
    <property type="match status" value="5"/>
</dbReference>
<feature type="domain" description="AAA+ ATPase" evidence="16">
    <location>
        <begin position="2934"/>
        <end position="3100"/>
    </location>
</feature>
<dbReference type="FunFam" id="3.20.180.20:FF:000002">
    <property type="entry name" value="Cytoplasmic dynein heavy chain 1"/>
    <property type="match status" value="1"/>
</dbReference>
<dbReference type="SUPFAM" id="SSF52540">
    <property type="entry name" value="P-loop containing nucleoside triphosphate hydrolases"/>
    <property type="match status" value="4"/>
</dbReference>
<dbReference type="GO" id="GO:0051959">
    <property type="term" value="F:dynein light intermediate chain binding"/>
    <property type="evidence" value="ECO:0007669"/>
    <property type="project" value="InterPro"/>
</dbReference>
<dbReference type="GO" id="GO:0005858">
    <property type="term" value="C:axonemal dynein complex"/>
    <property type="evidence" value="ECO:0007669"/>
    <property type="project" value="TreeGrafter"/>
</dbReference>
<evidence type="ECO:0000256" key="5">
    <source>
        <dbReference type="ARBA" id="ARBA00022490"/>
    </source>
</evidence>
<gene>
    <name evidence="17" type="ORF">AMSG_08514</name>
</gene>
<dbReference type="InterPro" id="IPR042228">
    <property type="entry name" value="Dynein_linker_3"/>
</dbReference>
<dbReference type="Gene3D" id="1.10.287.2620">
    <property type="match status" value="1"/>
</dbReference>
<dbReference type="STRING" id="461836.A0A0L0DKC0"/>
<evidence type="ECO:0000256" key="3">
    <source>
        <dbReference type="ARBA" id="ARBA00011655"/>
    </source>
</evidence>
<evidence type="ECO:0000256" key="9">
    <source>
        <dbReference type="ARBA" id="ARBA00022840"/>
    </source>
</evidence>
<dbReference type="Gene3D" id="1.20.140.100">
    <property type="entry name" value="Dynein heavy chain, N-terminal domain 2"/>
    <property type="match status" value="1"/>
</dbReference>
<evidence type="ECO:0000256" key="1">
    <source>
        <dbReference type="ARBA" id="ARBA00004245"/>
    </source>
</evidence>
<dbReference type="FunFam" id="1.10.8.720:FF:000003">
    <property type="entry name" value="Cytoplasmic dynein heavy chain 2"/>
    <property type="match status" value="1"/>
</dbReference>
<dbReference type="InterPro" id="IPR041466">
    <property type="entry name" value="Dynein_AAA5_ext"/>
</dbReference>
<dbReference type="Pfam" id="PF08393">
    <property type="entry name" value="DHC_N2"/>
    <property type="match status" value="1"/>
</dbReference>
<dbReference type="FunFam" id="1.20.140.100:FF:000002">
    <property type="entry name" value="Cytoplasmic dynein heavy chain 1"/>
    <property type="match status" value="1"/>
</dbReference>
<dbReference type="FunFam" id="3.10.490.20:FF:000004">
    <property type="entry name" value="Cytoplasmic dynein heavy chain 2"/>
    <property type="match status" value="1"/>
</dbReference>
<evidence type="ECO:0000256" key="10">
    <source>
        <dbReference type="ARBA" id="ARBA00023017"/>
    </source>
</evidence>
<dbReference type="InterPro" id="IPR043157">
    <property type="entry name" value="Dynein_AAA1S"/>
</dbReference>
<accession>A0A0L0DKC0</accession>
<feature type="domain" description="AAA+ ATPase" evidence="16">
    <location>
        <begin position="2589"/>
        <end position="2739"/>
    </location>
</feature>
<keyword evidence="10" id="KW-0243">Dynein</keyword>
<dbReference type="InterPro" id="IPR027417">
    <property type="entry name" value="P-loop_NTPase"/>
</dbReference>
<dbReference type="Pfam" id="PF12777">
    <property type="entry name" value="MT"/>
    <property type="match status" value="1"/>
</dbReference>
<dbReference type="FunFam" id="1.10.8.1220:FF:000002">
    <property type="entry name" value="cytoplasmic dynein 1 heavy chain 1-like"/>
    <property type="match status" value="1"/>
</dbReference>
<dbReference type="FunFam" id="1.10.8.710:FF:000005">
    <property type="entry name" value="Cytoplasmic dynein heavy chain 1"/>
    <property type="match status" value="1"/>
</dbReference>
<dbReference type="InterPro" id="IPR004273">
    <property type="entry name" value="Dynein_heavy_D6_P-loop"/>
</dbReference>
<sequence length="4649" mass="516198">MEEPPGSSAVEAEAPNTLEDLSPFLTYLGALCPAALGARPGAFKRKLKKQNELLTKFACDPSVRTLVVAVGSRPEAGVHDGSDDGEEEGGQEFSLQLEVAYLGKNVESMMCFVKRGEVLVAGTPIAGQLHFVTLANDKPFETLYAYLRTSFGPLFESFLDASASKFGGSGPGSGPAGSSGDKTDPNMGVAVVRKNLASLQSSLMHLKQEVEIPEVKLVIDGDIARCLDEAAAAGRAMEVGDLGELVKDSRWLNSLQSGVNAWIREVQKVTKLERDASTGSALQEINFWLSMERALDAVEAELATPGVEMTMEVLKHAKRFHATVSFRSDTGLKAARAVVTSYNLLFKDFPIHELLNATDINSLNDGLSGVFNHLKKLKNTSYPLERALRFVEALSRDVAAQLLSVLQGARLLLLPYDEFDVLTSDCGSVFALWEDLVAGFKELLREVAKFRRNKAEESLPIRIRAEHTALRDRLEDLRRFRKQHDELRVVIRKVLPQVAHGSEINAVEEVAAAYDEVKAVEPLDVSETGVVNWNEALHAYESRIDAVESQITNRLRDKLGSAKNANEMFRVFQKFNALFFRPRIRGAIQEYQAQLISRVKGDITALQDKFKTQYGVSEVSRMSRLRDLPPVAGNIIWARQIERQLDTYMNRVETVLGSGWEQHVEGQKLKVEGDSFRRKLNTAMLFNNWVKQTESRNYEAVGRVFYIEKRHSKLTLRTNFDGGMITLFKEVRNLLWLGFRVPFQIQLTSSRAQQVYPFAVSLMESIKTYSRSCEKLSESIAPLVASFQLSVQTTLADGFQLHWESLKLDEYVKTLAETVLNFQEKVDDLLVKYETINSSLASLASAKLEQAALAKIVGSIQDVVDSLNMAGYSNLDAYVASLDTSLREVLTGRLREAVDLWIKVFTASLPSLRPGAEGASAKDDAAAAEDERKKARARALRARRFARPRGGDDGAGAGESVDPAAMSPAALTALRASMVVDGKPCMEPVVHELSLRNQTMYLEPPLESARQDWIDQFNTWLGVVGSLPVLSASRFDVMGVAAASGPGGAKMATYADLLSDLEPNELTGAYEVIEGLLAEARRYVDSWLQYQSLWDMDASAVHDVVRDDLGLWRQLLREIQNARSTFDNADSEYSLGSIVVQYGQVQAKVNNKYDAWHKEFLAHFGSLLGSRMADFLETLAGARAALEGATVETESTADAVAFITTVQKHKRKLDEYKASMEHYKLGQKLAERQRFHFPADWVHYDRLDGEFTAFVEILNRKDASIESQVPALQKKILAEERMLAAKLSEVEAEWTSSKPVSGEMRPDEANNVIAMFEGRVTKLAADFARIVQAMDALDLDAPSNETIESMAEELADLKGVWEALGGVWSGLDELKTTPWKGVVPKALRRSLNSLINELKGMPNRMRQYEAWEYVKGYLESLVKANSLIEALSSDAVHERHWKVLRKALGVRWASDFTLGEVWDADVLGNADAIGEVVTMAQGEKGLEEFLREVKEFWTEFALELVVYQGKTRLIRGWDDLFNKLMEHLNSVQAMKMSPYFKPFAEEAQVWDERLSRMQDIFDLWIDVQRRWVYLEGIFTGSADIKVLLPQESKRFDSINSEFLGLMKKVTKAPLILDVIAISGVDKLLARLADLLTKVQKALGEYLERQRASFPRFYFVGDEDLLEIIGNSKDVFKVQKHLKKMFAGLTALILDDDAPSLIRGMMSKEGEVVPFAAPVDAATMPKINEWLSALEAEMKNSLALLLTDAVVELRTILAPGRAFDEDAFFTWVETYPDQLVTLAAQCVWTEQVEAGLEAAASDEYGAANAFLETILSVLAVLAQEVLSDMSNIKRKKLEHLITELVHQRDTIRKLVAAKVPSASDFGWLYEMRYYFDETKAVPVERFAIRMANAEFLYGFEYLGIQSKLVTTPLTDRCYLTLTQALHGRMGGSPFGPAGTGKTESVKALGSQLGRFVLVFCCDENFDFQAMGRIFVGLCQVGAWGCFDEFNRLAERMLSAVSQQIQTIQLALQDGTPKVELLGTTVPISPDMGIFITMNPGYAGRSNLPDNLKQLFRPMAMTAPDKELIGQVMLFSQGFATAERLAGKVVPLFKLCHEQLSDQSHYDFGLRSLKSVLVSAGNIKRKKMLAIASGDEPQPGDNTEFEQDVLLQSICETLIPKLVAADIPLLYSLLTDVFPGCALPQLAAAALKAKMKAIADEANYVFGDLWVDKTLQLNQILNLNHGVMLVGPSGSGKSSSWRTLLAALEALEGVEGCSYVIDAKAISKDELYGFLDATTREWTDGIFTGILRRIIDNVRGEAAKRHWIVFDGDVDPEWVENMNSLLDDNKLLTLPNGERLALPPNVRIMFEVQDLKYATLATVSRTGMVWYSEDTLTTPMILQHNLLKMRNVVVPGEYDESDLPGYAGVDDETGAEVSPALMVQREVEAALAPYFADGSMVLQALDKAAGLEQVMDHSRLRLLGAMFSILNMGIAQVHEYNATHYEAPMGGSRLADFMRRKLVLAVVWGFSGSCKIAVREEFSHWLRDITDIDLPEKPVIDYEVSVVTGGWELWTNQVPVIDVDAESMGTAVIPTLDTVRHVDILYAWLAEHKPLLLCGPPGSGKTMTLFSTLRKATNYDVCAINFSSATSPELILSTFEQKCEIKKTARGLVLQPIQLGKWLVVFCDEINLPEPDEYGTQRVITFIRQLVEQGGYWRAEDLQWISLERIQFVGACNPPTDPGRTPLSHRFLRHAPLILCDYPAYESLTQIYGTFSRALLADYAHLKPYAGALTECMVDFYTQSQARFTADIQQHYIYSPRELTRWVRGIYDALRTGEEGPSLETLMRIWAHEGLRLFQDRLVTEEEREWTTTHLDATLAKHCPDCDASVALARPILFSSWLSDDSRYVSVTRDDLRAYLLDELKNFYEEELDVPLVLFDEVLDHILRIDRVFHQKQGHLLQIGQSGAGKTVLSRFVAWKNGLSVFQIRGSNKYSGEDFDNDLRTVLRRSGAEGEKICFIFDESNIKDTGFLERMNTLLANGEIPGLFEGDDWTSLMNQCKTSSQTEGKMLSSEDELYEWFTNQIIRNLHVVFTMNPAGGGFENRTSTSPALFNRCVLNWFGDWSDKALYQVGLEFTAAAPNPPTHRQAIVNAMVSVHQSVAEANVKLSKRQGRVNYVTPRHYLDFIHHYVGLYNEKRGELEEQQAHLNTGLDKLRETEEQVLELQKSLAVKNTELAAKNEEANAKLKQMVKDQQVAEEKKKESLKMAAELEAKSKVVEEQKEVALGDLAKAEPMVEEARAAVQGIKKSHLDEVRALRNPPAKIQLTMEAVLTLLGAGKIDWKGIKAAIQKTSFISDVMSFDAETISPRIRAVMEKKYLSNPEFNFESINKASKACGPLCKWALAQLAYADILHRVEPLRAELRALEADAAAMAAKKAEMDDLVAELEASIAAYKEEYGVLIGETQRIKTEMEVTKVKVERSTSLLASLGSERSRWEAESEGFRNQLASVVGDVLVCAATMAYAGFFDQSYRSGLEAQWKAQLEASNVAFNSELAFNEFLGSAAAELEWQSRGLPVDALCTQNAIMLERYNRYPLIIDPSGQATEFVMAQYAGRKMKKTSFLDPAFMKHLESALRFGTSLLVQDVENIDPVVNPVLNKELQKKGGRVLMQLGELDIDFSPSFSIFLSTRDPTFNFAPDLCSRVTFVNFTCLSKVLKAERPDIDAKRSDLLKLQGEFRVKLRAMEAKLLTTLSESEGNILDNDKVITTLEKIKADAADIAQKASEADVVMEEVEGVSSQYAPMATSCSRIYFSLEQMGHVHFLYQYSLQFFLDIFEVTLLHNPHLEALTEPMERLEVLMADLFATVYERVCRGLLHADHVCFAFLLAQVRTESAAVLDAQEFEFFLKGIESLGGQVPELGVDVTAPALGYTPAQQHLLRGLSALPIFAGALGESAVKDVEAWAKFLDLSAAGEKAVPPGPWNAAPAGAGMPGALVAFRKLLLVKAFRPDRLLAAMDTFVSAVFGSGFLDLGVLDLGKVVGSEVAASTPLLMCSMPGHDASGRVDEVAAEVGKRVNSIAIGSPEGFDLAENAISAAAKSGGWVMLKNVHLAPQWLVQLEKKLHNLAPVSGFRLFMTGEIHPAIPVNLMRMSRIFVFEPPPGVKANLLRTFSSIPASRMDAKPVERSRLYFIISWVHAVLQERLGYTPLGWAQSYEFNDADIRCAFASVDYWVGSVAKSKDNVDPEKIPWLALRTLFSVSIYGGRIDNEFDSRLLDSFLENLFTPASFNLDFVLVPAEDSGSSEDDEGDASGSGSDAAALTIPEARCKADFEAWVRALPDSQTPAWLGLPVNAESVLLRNKAKVAVSKILKLQSMQEDESVGGEAEAAAAAAASGDGSGVALPAWMRSLHTSLQQWSEHLPAGLTSMTSSAENVANPLFRCIERENERARSLLGVIRKDVADLDAVCRGEMKQTNHIRELLVYLSKGMIPKSWRAYSVPDSLSVNVFVKDLALRLQQLEDLAGQASTFGRDGIILGRLFSPEAFLTASRQAAAQAKEWPLEELELAVYVGEESGDDLQSFAILDLNVEGAEWREGALHLSEKISTTLPVARFRWVNPRVEDVPPRRLIRLPVYLNSSRKVLLFDVQVDGPQGLGDLDFAQRGIAIVATSYENIV</sequence>
<dbReference type="FunFam" id="3.40.50.300:FF:000122">
    <property type="entry name" value="Cytoplasmic dynein 1 heavy chain"/>
    <property type="match status" value="1"/>
</dbReference>
<dbReference type="Pfam" id="PF17852">
    <property type="entry name" value="Dynein_AAA_lid"/>
    <property type="match status" value="1"/>
</dbReference>
<dbReference type="GeneID" id="25567191"/>
<evidence type="ECO:0000256" key="6">
    <source>
        <dbReference type="ARBA" id="ARBA00022701"/>
    </source>
</evidence>
<dbReference type="FunFam" id="3.40.50.300:FF:000071">
    <property type="entry name" value="Cytoplasmic dynein heavy chain 1"/>
    <property type="match status" value="1"/>
</dbReference>
<keyword evidence="5" id="KW-0963">Cytoplasm</keyword>
<evidence type="ECO:0000256" key="4">
    <source>
        <dbReference type="ARBA" id="ARBA00022197"/>
    </source>
</evidence>
<dbReference type="InterPro" id="IPR042222">
    <property type="entry name" value="Dynein_2_N"/>
</dbReference>
<dbReference type="InterPro" id="IPR042219">
    <property type="entry name" value="AAA_lid_11_sf"/>
</dbReference>
<dbReference type="InterPro" id="IPR035699">
    <property type="entry name" value="AAA_6"/>
</dbReference>
<dbReference type="Gene3D" id="1.10.8.1220">
    <property type="match status" value="1"/>
</dbReference>
<dbReference type="InterPro" id="IPR013594">
    <property type="entry name" value="Dynein_heavy_tail"/>
</dbReference>
<keyword evidence="11 15" id="KW-0175">Coiled coil</keyword>
<dbReference type="Pfam" id="PF12781">
    <property type="entry name" value="AAA_9"/>
    <property type="match status" value="1"/>
</dbReference>
<dbReference type="FunFam" id="3.40.50.300:FF:000373">
    <property type="entry name" value="Cytoplasmic dynein heavy chain 2"/>
    <property type="match status" value="1"/>
</dbReference>
<evidence type="ECO:0000256" key="13">
    <source>
        <dbReference type="ARBA" id="ARBA00023212"/>
    </source>
</evidence>
<dbReference type="FunFam" id="1.20.1270.280:FF:000004">
    <property type="entry name" value="Cytoplasmic dynein heavy chain 2"/>
    <property type="match status" value="1"/>
</dbReference>
<keyword evidence="13" id="KW-0206">Cytoskeleton</keyword>
<protein>
    <recommendedName>
        <fullName evidence="4">Dynein heavy chain, cytoplasmic</fullName>
    </recommendedName>
    <alternativeName>
        <fullName evidence="14">Dynein heavy chain, cytosolic</fullName>
    </alternativeName>
</protein>
<dbReference type="InterPro" id="IPR041658">
    <property type="entry name" value="AAA_lid_11"/>
</dbReference>
<organism evidence="17 18">
    <name type="scientific">Thecamonas trahens ATCC 50062</name>
    <dbReference type="NCBI Taxonomy" id="461836"/>
    <lineage>
        <taxon>Eukaryota</taxon>
        <taxon>Apusozoa</taxon>
        <taxon>Apusomonadida</taxon>
        <taxon>Apusomonadidae</taxon>
        <taxon>Thecamonas</taxon>
    </lineage>
</organism>
<evidence type="ECO:0000256" key="14">
    <source>
        <dbReference type="ARBA" id="ARBA00033439"/>
    </source>
</evidence>
<dbReference type="Gene3D" id="6.10.140.1060">
    <property type="match status" value="1"/>
</dbReference>
<evidence type="ECO:0000256" key="8">
    <source>
        <dbReference type="ARBA" id="ARBA00022741"/>
    </source>
</evidence>
<feature type="domain" description="AAA+ ATPase" evidence="16">
    <location>
        <begin position="1929"/>
        <end position="2077"/>
    </location>
</feature>
<dbReference type="InterPro" id="IPR041228">
    <property type="entry name" value="Dynein_C"/>
</dbReference>
<evidence type="ECO:0000256" key="2">
    <source>
        <dbReference type="ARBA" id="ARBA00008887"/>
    </source>
</evidence>
<evidence type="ECO:0000256" key="11">
    <source>
        <dbReference type="ARBA" id="ARBA00023054"/>
    </source>
</evidence>
<keyword evidence="9" id="KW-0067">ATP-binding</keyword>
<dbReference type="PANTHER" id="PTHR46532">
    <property type="entry name" value="MALE FERTILITY FACTOR KL5"/>
    <property type="match status" value="1"/>
</dbReference>
<dbReference type="GO" id="GO:0007018">
    <property type="term" value="P:microtubule-based movement"/>
    <property type="evidence" value="ECO:0007669"/>
    <property type="project" value="InterPro"/>
</dbReference>
<dbReference type="Gene3D" id="1.10.472.130">
    <property type="match status" value="1"/>
</dbReference>
<dbReference type="FunFam" id="1.10.287.2620:FF:000001">
    <property type="entry name" value="Cytoplasmic dynein heavy chain 1"/>
    <property type="match status" value="1"/>
</dbReference>
<dbReference type="Gene3D" id="3.10.490.20">
    <property type="match status" value="1"/>
</dbReference>
<feature type="domain" description="AAA+ ATPase" evidence="16">
    <location>
        <begin position="2221"/>
        <end position="2372"/>
    </location>
</feature>
<dbReference type="Proteomes" id="UP000054408">
    <property type="component" value="Unassembled WGS sequence"/>
</dbReference>
<dbReference type="GO" id="GO:0005524">
    <property type="term" value="F:ATP binding"/>
    <property type="evidence" value="ECO:0007669"/>
    <property type="project" value="UniProtKB-KW"/>
</dbReference>
<keyword evidence="12" id="KW-0505">Motor protein</keyword>
<dbReference type="Gene3D" id="1.10.8.710">
    <property type="match status" value="1"/>
</dbReference>
<dbReference type="OrthoDB" id="14187at2759"/>
<dbReference type="Gene3D" id="1.10.8.720">
    <property type="entry name" value="Region D6 of dynein motor"/>
    <property type="match status" value="1"/>
</dbReference>
<evidence type="ECO:0000313" key="17">
    <source>
        <dbReference type="EMBL" id="KNC52645.1"/>
    </source>
</evidence>
<dbReference type="PANTHER" id="PTHR46532:SF4">
    <property type="entry name" value="AAA+ ATPASE DOMAIN-CONTAINING PROTEIN"/>
    <property type="match status" value="1"/>
</dbReference>
<dbReference type="Gene3D" id="1.20.58.1120">
    <property type="match status" value="1"/>
</dbReference>
<keyword evidence="18" id="KW-1185">Reference proteome</keyword>
<keyword evidence="8" id="KW-0547">Nucleotide-binding</keyword>
<dbReference type="Gene3D" id="1.20.1270.280">
    <property type="match status" value="1"/>
</dbReference>
<dbReference type="GO" id="GO:0008569">
    <property type="term" value="F:minus-end-directed microtubule motor activity"/>
    <property type="evidence" value="ECO:0007669"/>
    <property type="project" value="InterPro"/>
</dbReference>
<dbReference type="Gene3D" id="3.20.180.20">
    <property type="entry name" value="Dynein heavy chain, N-terminal domain 2"/>
    <property type="match status" value="1"/>
</dbReference>
<dbReference type="RefSeq" id="XP_013755196.1">
    <property type="nucleotide sequence ID" value="XM_013899742.1"/>
</dbReference>
<name>A0A0L0DKC0_THETB</name>
<keyword evidence="7" id="KW-0677">Repeat</keyword>
<dbReference type="InterPro" id="IPR013602">
    <property type="entry name" value="Dynein_heavy_linker"/>
</dbReference>
<dbReference type="Pfam" id="PF18199">
    <property type="entry name" value="Dynein_C"/>
    <property type="match status" value="1"/>
</dbReference>
<feature type="coiled-coil region" evidence="15">
    <location>
        <begin position="3179"/>
        <end position="3259"/>
    </location>
</feature>
<dbReference type="Pfam" id="PF03028">
    <property type="entry name" value="Dynein_heavy"/>
    <property type="match status" value="1"/>
</dbReference>
<evidence type="ECO:0000256" key="12">
    <source>
        <dbReference type="ARBA" id="ARBA00023175"/>
    </source>
</evidence>
<dbReference type="Pfam" id="PF12774">
    <property type="entry name" value="AAA_6"/>
    <property type="match status" value="1"/>
</dbReference>
<dbReference type="Pfam" id="PF12775">
    <property type="entry name" value="AAA_7"/>
    <property type="match status" value="1"/>
</dbReference>
<dbReference type="FunFam" id="1.20.920.20:FF:000002">
    <property type="entry name" value="Cytoplasmic dynein 1 heavy chain"/>
    <property type="match status" value="1"/>
</dbReference>
<dbReference type="GO" id="GO:0005874">
    <property type="term" value="C:microtubule"/>
    <property type="evidence" value="ECO:0007669"/>
    <property type="project" value="UniProtKB-KW"/>
</dbReference>
<dbReference type="eggNOG" id="KOG3595">
    <property type="taxonomic scope" value="Eukaryota"/>
</dbReference>
<dbReference type="OMA" id="NERQMTR"/>
<dbReference type="InterPro" id="IPR003593">
    <property type="entry name" value="AAA+_ATPase"/>
</dbReference>